<feature type="compositionally biased region" description="Basic and acidic residues" evidence="1">
    <location>
        <begin position="57"/>
        <end position="72"/>
    </location>
</feature>
<protein>
    <submittedName>
        <fullName evidence="3">DUF4604 domain-containing protein</fullName>
    </submittedName>
</protein>
<feature type="region of interest" description="Disordered" evidence="1">
    <location>
        <begin position="20"/>
        <end position="84"/>
    </location>
</feature>
<evidence type="ECO:0000256" key="1">
    <source>
        <dbReference type="SAM" id="MobiDB-lite"/>
    </source>
</evidence>
<evidence type="ECO:0000313" key="3">
    <source>
        <dbReference type="WBParaSite" id="Hba_20798"/>
    </source>
</evidence>
<feature type="compositionally biased region" description="Polar residues" evidence="1">
    <location>
        <begin position="22"/>
        <end position="35"/>
    </location>
</feature>
<accession>A0A1I7XTI2</accession>
<dbReference type="AlphaFoldDB" id="A0A1I7XTI2"/>
<reference evidence="3" key="1">
    <citation type="submission" date="2016-11" db="UniProtKB">
        <authorList>
            <consortium name="WormBaseParasite"/>
        </authorList>
    </citation>
    <scope>IDENTIFICATION</scope>
</reference>
<sequence length="84" mass="9144">MQFECYQGLLRARKKKFLDSSLDGSNATTPGSVYSVSPVESPDELTAPPPNDIILNGKDKPVSEKEIKENPKIAEGGVRKAKLN</sequence>
<proteinExistence type="predicted"/>
<dbReference type="Proteomes" id="UP000095283">
    <property type="component" value="Unplaced"/>
</dbReference>
<organism evidence="2 3">
    <name type="scientific">Heterorhabditis bacteriophora</name>
    <name type="common">Entomopathogenic nematode worm</name>
    <dbReference type="NCBI Taxonomy" id="37862"/>
    <lineage>
        <taxon>Eukaryota</taxon>
        <taxon>Metazoa</taxon>
        <taxon>Ecdysozoa</taxon>
        <taxon>Nematoda</taxon>
        <taxon>Chromadorea</taxon>
        <taxon>Rhabditida</taxon>
        <taxon>Rhabditina</taxon>
        <taxon>Rhabditomorpha</taxon>
        <taxon>Strongyloidea</taxon>
        <taxon>Heterorhabditidae</taxon>
        <taxon>Heterorhabditis</taxon>
    </lineage>
</organism>
<evidence type="ECO:0000313" key="2">
    <source>
        <dbReference type="Proteomes" id="UP000095283"/>
    </source>
</evidence>
<dbReference type="WBParaSite" id="Hba_20798">
    <property type="protein sequence ID" value="Hba_20798"/>
    <property type="gene ID" value="Hba_20798"/>
</dbReference>
<keyword evidence="2" id="KW-1185">Reference proteome</keyword>
<name>A0A1I7XTI2_HETBA</name>